<dbReference type="Pfam" id="PF08699">
    <property type="entry name" value="ArgoL1"/>
    <property type="match status" value="1"/>
</dbReference>
<dbReference type="InterPro" id="IPR003165">
    <property type="entry name" value="Piwi"/>
</dbReference>
<evidence type="ECO:0000313" key="3">
    <source>
        <dbReference type="EMBL" id="KAF2502248.1"/>
    </source>
</evidence>
<dbReference type="OrthoDB" id="10252740at2759"/>
<dbReference type="InterPro" id="IPR036085">
    <property type="entry name" value="PAZ_dom_sf"/>
</dbReference>
<keyword evidence="4" id="KW-1185">Reference proteome</keyword>
<dbReference type="InterPro" id="IPR012337">
    <property type="entry name" value="RNaseH-like_sf"/>
</dbReference>
<feature type="domain" description="Piwi" evidence="2">
    <location>
        <begin position="635"/>
        <end position="975"/>
    </location>
</feature>
<dbReference type="Gene3D" id="3.40.50.2300">
    <property type="match status" value="1"/>
</dbReference>
<dbReference type="EMBL" id="MU004181">
    <property type="protein sequence ID" value="KAF2502248.1"/>
    <property type="molecule type" value="Genomic_DNA"/>
</dbReference>
<dbReference type="InterPro" id="IPR014811">
    <property type="entry name" value="ArgoL1"/>
</dbReference>
<dbReference type="SUPFAM" id="SSF53098">
    <property type="entry name" value="Ribonuclease H-like"/>
    <property type="match status" value="1"/>
</dbReference>
<dbReference type="Gene3D" id="3.30.420.10">
    <property type="entry name" value="Ribonuclease H-like superfamily/Ribonuclease H"/>
    <property type="match status" value="1"/>
</dbReference>
<evidence type="ECO:0000313" key="4">
    <source>
        <dbReference type="Proteomes" id="UP000799750"/>
    </source>
</evidence>
<dbReference type="SMART" id="SM01163">
    <property type="entry name" value="DUF1785"/>
    <property type="match status" value="1"/>
</dbReference>
<feature type="region of interest" description="Disordered" evidence="1">
    <location>
        <begin position="844"/>
        <end position="867"/>
    </location>
</feature>
<protein>
    <submittedName>
        <fullName evidence="3">Piwi-domain-containing protein</fullName>
    </submittedName>
</protein>
<dbReference type="Proteomes" id="UP000799750">
    <property type="component" value="Unassembled WGS sequence"/>
</dbReference>
<dbReference type="InterPro" id="IPR036397">
    <property type="entry name" value="RNaseH_sf"/>
</dbReference>
<gene>
    <name evidence="3" type="ORF">BU16DRAFT_554319</name>
</gene>
<organism evidence="3 4">
    <name type="scientific">Lophium mytilinum</name>
    <dbReference type="NCBI Taxonomy" id="390894"/>
    <lineage>
        <taxon>Eukaryota</taxon>
        <taxon>Fungi</taxon>
        <taxon>Dikarya</taxon>
        <taxon>Ascomycota</taxon>
        <taxon>Pezizomycotina</taxon>
        <taxon>Dothideomycetes</taxon>
        <taxon>Pleosporomycetidae</taxon>
        <taxon>Mytilinidiales</taxon>
        <taxon>Mytilinidiaceae</taxon>
        <taxon>Lophium</taxon>
    </lineage>
</organism>
<feature type="compositionally biased region" description="Polar residues" evidence="1">
    <location>
        <begin position="128"/>
        <end position="137"/>
    </location>
</feature>
<evidence type="ECO:0000256" key="1">
    <source>
        <dbReference type="SAM" id="MobiDB-lite"/>
    </source>
</evidence>
<feature type="region of interest" description="Disordered" evidence="1">
    <location>
        <begin position="88"/>
        <end position="166"/>
    </location>
</feature>
<dbReference type="Pfam" id="PF02171">
    <property type="entry name" value="Piwi"/>
    <property type="match status" value="1"/>
</dbReference>
<dbReference type="AlphaFoldDB" id="A0A6A6RBP6"/>
<accession>A0A6A6RBP6</accession>
<dbReference type="SMART" id="SM00950">
    <property type="entry name" value="Piwi"/>
    <property type="match status" value="1"/>
</dbReference>
<feature type="compositionally biased region" description="Basic and acidic residues" evidence="1">
    <location>
        <begin position="95"/>
        <end position="106"/>
    </location>
</feature>
<feature type="region of interest" description="Disordered" evidence="1">
    <location>
        <begin position="1"/>
        <end position="23"/>
    </location>
</feature>
<dbReference type="SUPFAM" id="SSF101690">
    <property type="entry name" value="PAZ domain"/>
    <property type="match status" value="1"/>
</dbReference>
<dbReference type="GO" id="GO:0003676">
    <property type="term" value="F:nucleic acid binding"/>
    <property type="evidence" value="ECO:0007669"/>
    <property type="project" value="InterPro"/>
</dbReference>
<reference evidence="3" key="1">
    <citation type="journal article" date="2020" name="Stud. Mycol.">
        <title>101 Dothideomycetes genomes: a test case for predicting lifestyles and emergence of pathogens.</title>
        <authorList>
            <person name="Haridas S."/>
            <person name="Albert R."/>
            <person name="Binder M."/>
            <person name="Bloem J."/>
            <person name="Labutti K."/>
            <person name="Salamov A."/>
            <person name="Andreopoulos B."/>
            <person name="Baker S."/>
            <person name="Barry K."/>
            <person name="Bills G."/>
            <person name="Bluhm B."/>
            <person name="Cannon C."/>
            <person name="Castanera R."/>
            <person name="Culley D."/>
            <person name="Daum C."/>
            <person name="Ezra D."/>
            <person name="Gonzalez J."/>
            <person name="Henrissat B."/>
            <person name="Kuo A."/>
            <person name="Liang C."/>
            <person name="Lipzen A."/>
            <person name="Lutzoni F."/>
            <person name="Magnuson J."/>
            <person name="Mondo S."/>
            <person name="Nolan M."/>
            <person name="Ohm R."/>
            <person name="Pangilinan J."/>
            <person name="Park H.-J."/>
            <person name="Ramirez L."/>
            <person name="Alfaro M."/>
            <person name="Sun H."/>
            <person name="Tritt A."/>
            <person name="Yoshinaga Y."/>
            <person name="Zwiers L.-H."/>
            <person name="Turgeon B."/>
            <person name="Goodwin S."/>
            <person name="Spatafora J."/>
            <person name="Crous P."/>
            <person name="Grigoriev I."/>
        </authorList>
    </citation>
    <scope>NUCLEOTIDE SEQUENCE</scope>
    <source>
        <strain evidence="3">CBS 269.34</strain>
    </source>
</reference>
<evidence type="ECO:0000259" key="2">
    <source>
        <dbReference type="PROSITE" id="PS50822"/>
    </source>
</evidence>
<sequence length="1025" mass="114924">MGKNKGGKGGNQRGGSQNAAVNLSDYFGTRDRFEKKLPGLQKLFDPSNCEIHVVRPSFNRPVQNERHAVYSNHFQVTLPKEQLYQYHVVGMDPPPPEKKDQSKEEEPPNDGSDSEQQGASKEEESPAAGSNSEQQGASTEDKSPKEESDSEQQVASEEPEEESLSRRAKRLLLDSFIKKSPVLTAEKANFATDDMSVIVAWKDLSAIYQKDSAEETILEEHDVKLGSSSKAHTYKLQLKFIGEVDTKSFQKICAGDVSKLPYELSTKNTVPHALNIIISHATRNNKDQRAENFSVGGKKCYQVNTRKPSHGLEIYSGFFSTIKTSMGTPLLNVNRTTGLFLPGNKRVDTFAAEYKAGWQKALIGTRVAVLYQKVKKAEEIARLHPSNQNLFKERTIKGFGLIPSKQTFTMIDADKNETVTSVRKYLKDRYEIDFTDNLPCVDLGSGKKDDHAWFPADKLEILPYQPFRLAAPPDVTSDMIAHARKSPAESCIEILDSKLTFLGLQNRSDGTSPVPADFAIKPDMVAIPVKVMNAPKVTYVDAKGQESKAAVEVGAWNLSNQNLLSPGRLRGDVWVVHSSPVDAGQAQNWGKALFTEMKIYKIKVPADTRIRTIELPDLKRSNFDDAFKQIPQGSLVIYLNPDNKAQHASKFAYSKQCGDQTYGLQTICLTADKMTKLDSGESKAKFKDYMANAILKINLKLGGYNHKVELIGFNANGQNKNWMKERNKLETMILGADVTHTGPKATPKTPSLASVVGSVEGDFGTYGGSMRAQRANSELIADFKGMVIERLQAWSKRNENRWPSQILYYRDGVDEGQYSQVRKEEVEKIKDAFAECIELDKKEREMKEGKEKKGKGKKGKEETPEPPKVTAVIVAKRHHTRFYPTQVMNKGTGGNCEPGTVIDVGVTDPVYFDFFLQSHDAIQGTAKPSHYFVLKNEIDLTAEQLQEFTYRLCYTYVRATRSVSYAPPAYYADRLCERGRSYCKDFLDGTYRKTSKQSTDHAWKEAWGPNKNPWHKNLDDTMFWM</sequence>
<dbReference type="Gene3D" id="2.170.260.10">
    <property type="entry name" value="paz domain"/>
    <property type="match status" value="1"/>
</dbReference>
<dbReference type="PANTHER" id="PTHR22891">
    <property type="entry name" value="EUKARYOTIC TRANSLATION INITIATION FACTOR 2C"/>
    <property type="match status" value="1"/>
</dbReference>
<name>A0A6A6RBP6_9PEZI</name>
<proteinExistence type="predicted"/>
<dbReference type="PROSITE" id="PS50822">
    <property type="entry name" value="PIWI"/>
    <property type="match status" value="1"/>
</dbReference>